<dbReference type="OrthoDB" id="8017710at2"/>
<dbReference type="GO" id="GO:0005576">
    <property type="term" value="C:extracellular region"/>
    <property type="evidence" value="ECO:0007669"/>
    <property type="project" value="UniProtKB-SubCell"/>
</dbReference>
<gene>
    <name evidence="3" type="ORF">MicloDRAFT_00026120</name>
</gene>
<dbReference type="PRINTS" id="PR00313">
    <property type="entry name" value="CABNDNGRPT"/>
</dbReference>
<dbReference type="PROSITE" id="PS00330">
    <property type="entry name" value="HEMOLYSIN_CALCIUM"/>
    <property type="match status" value="2"/>
</dbReference>
<dbReference type="PATRIC" id="fig|864069.3.peg.2823"/>
<dbReference type="EMBL" id="JH660642">
    <property type="protein sequence ID" value="EIM28964.1"/>
    <property type="molecule type" value="Genomic_DNA"/>
</dbReference>
<evidence type="ECO:0000256" key="1">
    <source>
        <dbReference type="ARBA" id="ARBA00004613"/>
    </source>
</evidence>
<dbReference type="eggNOG" id="COG2931">
    <property type="taxonomic scope" value="Bacteria"/>
</dbReference>
<organism evidence="3 4">
    <name type="scientific">Microvirga lotononidis</name>
    <dbReference type="NCBI Taxonomy" id="864069"/>
    <lineage>
        <taxon>Bacteria</taxon>
        <taxon>Pseudomonadati</taxon>
        <taxon>Pseudomonadota</taxon>
        <taxon>Alphaproteobacteria</taxon>
        <taxon>Hyphomicrobiales</taxon>
        <taxon>Methylobacteriaceae</taxon>
        <taxon>Microvirga</taxon>
    </lineage>
</organism>
<evidence type="ECO:0000313" key="4">
    <source>
        <dbReference type="Proteomes" id="UP000003947"/>
    </source>
</evidence>
<keyword evidence="4" id="KW-1185">Reference proteome</keyword>
<reference evidence="3 4" key="1">
    <citation type="submission" date="2012-02" db="EMBL/GenBank/DDBJ databases">
        <title>Improved High-Quality Draft sequence of Microvirga sp. WSM3557.</title>
        <authorList>
            <consortium name="US DOE Joint Genome Institute"/>
            <person name="Lucas S."/>
            <person name="Han J."/>
            <person name="Lapidus A."/>
            <person name="Cheng J.-F."/>
            <person name="Goodwin L."/>
            <person name="Pitluck S."/>
            <person name="Peters L."/>
            <person name="Zhang X."/>
            <person name="Detter J.C."/>
            <person name="Han C."/>
            <person name="Tapia R."/>
            <person name="Land M."/>
            <person name="Hauser L."/>
            <person name="Kyrpides N."/>
            <person name="Ivanova N."/>
            <person name="Pagani I."/>
            <person name="Brau L."/>
            <person name="Yates R."/>
            <person name="O'Hara G."/>
            <person name="Rui T."/>
            <person name="Howieson J."/>
            <person name="Reeve W."/>
            <person name="Woyke T."/>
        </authorList>
    </citation>
    <scope>NUCLEOTIDE SEQUENCE [LARGE SCALE GENOMIC DNA]</scope>
    <source>
        <strain evidence="3 4">WSM3557</strain>
    </source>
</reference>
<evidence type="ECO:0000256" key="2">
    <source>
        <dbReference type="ARBA" id="ARBA00022525"/>
    </source>
</evidence>
<dbReference type="PANTHER" id="PTHR38340:SF1">
    <property type="entry name" value="S-LAYER PROTEIN"/>
    <property type="match status" value="1"/>
</dbReference>
<dbReference type="InterPro" id="IPR050557">
    <property type="entry name" value="RTX_toxin/Mannuronan_C5-epim"/>
</dbReference>
<dbReference type="Pfam" id="PF00353">
    <property type="entry name" value="HemolysinCabind"/>
    <property type="match status" value="1"/>
</dbReference>
<comment type="subcellular location">
    <subcellularLocation>
        <location evidence="1">Secreted</location>
    </subcellularLocation>
</comment>
<dbReference type="HOGENOM" id="CLU_993258_0_0_5"/>
<dbReference type="InterPro" id="IPR018511">
    <property type="entry name" value="Hemolysin-typ_Ca-bd_CS"/>
</dbReference>
<proteinExistence type="predicted"/>
<dbReference type="AlphaFoldDB" id="I4YYC2"/>
<sequence>MQFLNWDGTFKFDAFTDMGTLGEPTSGTSTQVYGRASLATWGDASDSFTIFGTADADLIYLDTSNTDTPRLINVTQIFSGDGNDIVDLTTPRYQYGAVAIDGGNGDDWLLGNDGNDSISGGTGNDMIKGYGGNDRIDGGSGNDRLYGGRGNDKLSGSTGNDYLSGGLGNDTLKGGTGSDIFLFENNPVKSNVDTIMDFSVKYDSIHLEKDVFTKLGPLGRLKASAFWTGSAAHDKNDRIIYNDHTGDLYYDPDGTGSAAKKLIAKLSKHLPITEKDFFIV</sequence>
<dbReference type="Gene3D" id="2.150.10.10">
    <property type="entry name" value="Serralysin-like metalloprotease, C-terminal"/>
    <property type="match status" value="1"/>
</dbReference>
<evidence type="ECO:0000313" key="3">
    <source>
        <dbReference type="EMBL" id="EIM28964.1"/>
    </source>
</evidence>
<name>I4YYC2_9HYPH</name>
<dbReference type="InterPro" id="IPR001343">
    <property type="entry name" value="Hemolysn_Ca-bd"/>
</dbReference>
<dbReference type="InterPro" id="IPR011049">
    <property type="entry name" value="Serralysin-like_metalloprot_C"/>
</dbReference>
<dbReference type="SUPFAM" id="SSF51120">
    <property type="entry name" value="beta-Roll"/>
    <property type="match status" value="1"/>
</dbReference>
<accession>I4YYC2</accession>
<dbReference type="STRING" id="864069.MicloDRAFT_00026120"/>
<protein>
    <submittedName>
        <fullName evidence="3">Putative calcium-binding protein</fullName>
    </submittedName>
</protein>
<keyword evidence="2" id="KW-0964">Secreted</keyword>
<dbReference type="RefSeq" id="WP_009491711.1">
    <property type="nucleotide sequence ID" value="NZ_CP141048.1"/>
</dbReference>
<dbReference type="Proteomes" id="UP000003947">
    <property type="component" value="Unassembled WGS sequence"/>
</dbReference>
<dbReference type="GO" id="GO:0005509">
    <property type="term" value="F:calcium ion binding"/>
    <property type="evidence" value="ECO:0007669"/>
    <property type="project" value="InterPro"/>
</dbReference>
<dbReference type="PANTHER" id="PTHR38340">
    <property type="entry name" value="S-LAYER PROTEIN"/>
    <property type="match status" value="1"/>
</dbReference>